<name>A0A1E3QCQ5_LIPST</name>
<dbReference type="GO" id="GO:0006260">
    <property type="term" value="P:DNA replication"/>
    <property type="evidence" value="ECO:0007669"/>
    <property type="project" value="InterPro"/>
</dbReference>
<evidence type="ECO:0000313" key="3">
    <source>
        <dbReference type="Proteomes" id="UP000094385"/>
    </source>
</evidence>
<gene>
    <name evidence="2" type="ORF">LIPSTDRAFT_816</name>
</gene>
<dbReference type="GO" id="GO:0003688">
    <property type="term" value="F:DNA replication origin binding"/>
    <property type="evidence" value="ECO:0007669"/>
    <property type="project" value="InterPro"/>
</dbReference>
<accession>A0A1E3QCQ5</accession>
<dbReference type="EMBL" id="KV454290">
    <property type="protein sequence ID" value="ODQ75368.1"/>
    <property type="molecule type" value="Genomic_DNA"/>
</dbReference>
<keyword evidence="3" id="KW-1185">Reference proteome</keyword>
<organism evidence="2 3">
    <name type="scientific">Lipomyces starkeyi NRRL Y-11557</name>
    <dbReference type="NCBI Taxonomy" id="675824"/>
    <lineage>
        <taxon>Eukaryota</taxon>
        <taxon>Fungi</taxon>
        <taxon>Dikarya</taxon>
        <taxon>Ascomycota</taxon>
        <taxon>Saccharomycotina</taxon>
        <taxon>Lipomycetes</taxon>
        <taxon>Lipomycetales</taxon>
        <taxon>Lipomycetaceae</taxon>
        <taxon>Lipomyces</taxon>
    </lineage>
</organism>
<reference evidence="2 3" key="1">
    <citation type="journal article" date="2016" name="Proc. Natl. Acad. Sci. U.S.A.">
        <title>Comparative genomics of biotechnologically important yeasts.</title>
        <authorList>
            <person name="Riley R."/>
            <person name="Haridas S."/>
            <person name="Wolfe K.H."/>
            <person name="Lopes M.R."/>
            <person name="Hittinger C.T."/>
            <person name="Goeker M."/>
            <person name="Salamov A.A."/>
            <person name="Wisecaver J.H."/>
            <person name="Long T.M."/>
            <person name="Calvey C.H."/>
            <person name="Aerts A.L."/>
            <person name="Barry K.W."/>
            <person name="Choi C."/>
            <person name="Clum A."/>
            <person name="Coughlan A.Y."/>
            <person name="Deshpande S."/>
            <person name="Douglass A.P."/>
            <person name="Hanson S.J."/>
            <person name="Klenk H.-P."/>
            <person name="LaButti K.M."/>
            <person name="Lapidus A."/>
            <person name="Lindquist E.A."/>
            <person name="Lipzen A.M."/>
            <person name="Meier-Kolthoff J.P."/>
            <person name="Ohm R.A."/>
            <person name="Otillar R.P."/>
            <person name="Pangilinan J.L."/>
            <person name="Peng Y."/>
            <person name="Rokas A."/>
            <person name="Rosa C.A."/>
            <person name="Scheuner C."/>
            <person name="Sibirny A.A."/>
            <person name="Slot J.C."/>
            <person name="Stielow J.B."/>
            <person name="Sun H."/>
            <person name="Kurtzman C.P."/>
            <person name="Blackwell M."/>
            <person name="Grigoriev I.V."/>
            <person name="Jeffries T.W."/>
        </authorList>
    </citation>
    <scope>NUCLEOTIDE SEQUENCE [LARGE SCALE GENOMIC DNA]</scope>
    <source>
        <strain evidence="2 3">NRRL Y-11557</strain>
    </source>
</reference>
<dbReference type="InterPro" id="IPR003450">
    <property type="entry name" value="Replication_origin-bd"/>
</dbReference>
<feature type="domain" description="Replication origin-binding protein" evidence="1">
    <location>
        <begin position="156"/>
        <end position="287"/>
    </location>
</feature>
<dbReference type="GO" id="GO:0005524">
    <property type="term" value="F:ATP binding"/>
    <property type="evidence" value="ECO:0007669"/>
    <property type="project" value="InterPro"/>
</dbReference>
<sequence>MRSVHRAQLEIYGNGANQPDHTSADARVFRQVDDDDQVAEPAAEAPVHAGYNMIDDDEVIVLDSGAKILCRDLTDGSCTVLCARQTWTKNAGRVGHRQRDWHGYCRLYQKSDRPNGHLLFQLYVPDSPDLVCGSINWQGREDISFDGDYRLFLLDALGRGKTHCVRGYLRANPRLSISSITFRQSLARYLSSELGLACYLDNGFWAPEARVRSRCVVCRDSIVKLRSEAEAYDLIVIDECVFVKYHFLAGTITNSLPDVMRTFQRLLQDSGRVICMQHRIPETTIAFYMRGIDIDAESAGTIRRKINAPVVLPQMKVLTSRSSGGR</sequence>
<dbReference type="Pfam" id="PF02399">
    <property type="entry name" value="Herpes_ori_bp"/>
    <property type="match status" value="1"/>
</dbReference>
<dbReference type="Proteomes" id="UP000094385">
    <property type="component" value="Unassembled WGS sequence"/>
</dbReference>
<evidence type="ECO:0000259" key="1">
    <source>
        <dbReference type="Pfam" id="PF02399"/>
    </source>
</evidence>
<protein>
    <recommendedName>
        <fullName evidence="1">Replication origin-binding protein domain-containing protein</fullName>
    </recommendedName>
</protein>
<dbReference type="AlphaFoldDB" id="A0A1E3QCQ5"/>
<proteinExistence type="predicted"/>
<evidence type="ECO:0000313" key="2">
    <source>
        <dbReference type="EMBL" id="ODQ75368.1"/>
    </source>
</evidence>